<dbReference type="Proteomes" id="UP000422108">
    <property type="component" value="Chromosome"/>
</dbReference>
<organism evidence="1 2">
    <name type="scientific">Desulfosarcina ovata subsp. ovata</name>
    <dbReference type="NCBI Taxonomy" id="2752305"/>
    <lineage>
        <taxon>Bacteria</taxon>
        <taxon>Pseudomonadati</taxon>
        <taxon>Thermodesulfobacteriota</taxon>
        <taxon>Desulfobacteria</taxon>
        <taxon>Desulfobacterales</taxon>
        <taxon>Desulfosarcinaceae</taxon>
        <taxon>Desulfosarcina</taxon>
    </lineage>
</organism>
<protein>
    <recommendedName>
        <fullName evidence="3">Response regulatory domain-containing protein</fullName>
    </recommendedName>
</protein>
<proteinExistence type="predicted"/>
<gene>
    <name evidence="1" type="ORF">DSCOOX_23700</name>
</gene>
<keyword evidence="2" id="KW-1185">Reference proteome</keyword>
<evidence type="ECO:0000313" key="1">
    <source>
        <dbReference type="EMBL" id="BBO89190.1"/>
    </source>
</evidence>
<dbReference type="AlphaFoldDB" id="A0A5K8AB64"/>
<reference evidence="1 2" key="1">
    <citation type="submission" date="2019-11" db="EMBL/GenBank/DDBJ databases">
        <title>Comparative genomics of hydrocarbon-degrading Desulfosarcina strains.</title>
        <authorList>
            <person name="Watanabe M."/>
            <person name="Kojima H."/>
            <person name="Fukui M."/>
        </authorList>
    </citation>
    <scope>NUCLEOTIDE SEQUENCE [LARGE SCALE GENOMIC DNA]</scope>
    <source>
        <strain evidence="2">oXyS1</strain>
    </source>
</reference>
<sequence length="133" mass="15459">MNIIIFAHSDSSPYQRLNHAIASLDLDQSFEVYGQLNQFCQRFRTIAHQPDIIIIMPDGAEELDRLIHHRELFENTRTIVILPQREETLLSKGHKFRPSFLTYYDGDFGEVAAVLQRVCLNQAPCHHTHDRIC</sequence>
<dbReference type="RefSeq" id="WP_155310422.1">
    <property type="nucleotide sequence ID" value="NZ_AP021879.1"/>
</dbReference>
<evidence type="ECO:0008006" key="3">
    <source>
        <dbReference type="Google" id="ProtNLM"/>
    </source>
</evidence>
<dbReference type="EMBL" id="AP021879">
    <property type="protein sequence ID" value="BBO89190.1"/>
    <property type="molecule type" value="Genomic_DNA"/>
</dbReference>
<evidence type="ECO:0000313" key="2">
    <source>
        <dbReference type="Proteomes" id="UP000422108"/>
    </source>
</evidence>
<accession>A0A5K8AB64</accession>
<name>A0A5K8AB64_9BACT</name>